<feature type="domain" description="Transposase DDE" evidence="1">
    <location>
        <begin position="128"/>
        <end position="203"/>
    </location>
</feature>
<evidence type="ECO:0000313" key="2">
    <source>
        <dbReference type="EMBL" id="VTH28654.1"/>
    </source>
</evidence>
<name>A0A0T7L5Q6_STREE</name>
<evidence type="ECO:0000259" key="1">
    <source>
        <dbReference type="Pfam" id="PF13751"/>
    </source>
</evidence>
<dbReference type="AlphaFoldDB" id="A0A0T7L5Q6"/>
<evidence type="ECO:0000313" key="3">
    <source>
        <dbReference type="Proteomes" id="UP000314107"/>
    </source>
</evidence>
<dbReference type="EMBL" id="CABDQT010000005">
    <property type="protein sequence ID" value="VTH28654.1"/>
    <property type="molecule type" value="Genomic_DNA"/>
</dbReference>
<accession>A0A0T7L5Q6</accession>
<sequence length="207" mass="24530">MEELVTLDCLFIDGTKIEANANKYSFVWKKTTEKFSAKLQEQIQVYFQEEITPLLIKYAMFDKEQKRGYKQSARNLANWHYNDKEDSYTHPDGWCYRFHHTKYQKTQTDFQQEIKVYYADEPESAPQKGLYMNERYQNLKAKECQALLSPQGRQIFAQRKIDVEPVFGQIKASLGYKRCNLRGKCQVRIDMGLVLMANNLLKYSEMK</sequence>
<dbReference type="Proteomes" id="UP000314107">
    <property type="component" value="Unassembled WGS sequence"/>
</dbReference>
<protein>
    <submittedName>
        <fullName evidence="2">Transposase</fullName>
    </submittedName>
</protein>
<reference evidence="2 3" key="1">
    <citation type="submission" date="2019-04" db="EMBL/GenBank/DDBJ databases">
        <authorList>
            <consortium name="Pathogen Informatics"/>
        </authorList>
    </citation>
    <scope>NUCLEOTIDE SEQUENCE [LARGE SCALE GENOMIC DNA]</scope>
    <source>
        <strain evidence="2 3">GPSC129</strain>
    </source>
</reference>
<dbReference type="Pfam" id="PF13751">
    <property type="entry name" value="DDE_Tnp_1_6"/>
    <property type="match status" value="1"/>
</dbReference>
<gene>
    <name evidence="2" type="ORF">SAMEA3171064_00706</name>
</gene>
<dbReference type="PANTHER" id="PTHR33408">
    <property type="entry name" value="TRANSPOSASE"/>
    <property type="match status" value="1"/>
</dbReference>
<proteinExistence type="predicted"/>
<dbReference type="InterPro" id="IPR025668">
    <property type="entry name" value="Tnp_DDE_dom"/>
</dbReference>
<organism evidence="2 3">
    <name type="scientific">Streptococcus pneumoniae</name>
    <dbReference type="NCBI Taxonomy" id="1313"/>
    <lineage>
        <taxon>Bacteria</taxon>
        <taxon>Bacillati</taxon>
        <taxon>Bacillota</taxon>
        <taxon>Bacilli</taxon>
        <taxon>Lactobacillales</taxon>
        <taxon>Streptococcaceae</taxon>
        <taxon>Streptococcus</taxon>
    </lineage>
</organism>
<dbReference type="PANTHER" id="PTHR33408:SF2">
    <property type="entry name" value="TRANSPOSASE DDE DOMAIN-CONTAINING PROTEIN"/>
    <property type="match status" value="1"/>
</dbReference>